<dbReference type="Proteomes" id="UP001148662">
    <property type="component" value="Unassembled WGS sequence"/>
</dbReference>
<reference evidence="1" key="1">
    <citation type="submission" date="2022-07" db="EMBL/GenBank/DDBJ databases">
        <title>Genome Sequence of Phlebia brevispora.</title>
        <authorList>
            <person name="Buettner E."/>
        </authorList>
    </citation>
    <scope>NUCLEOTIDE SEQUENCE</scope>
    <source>
        <strain evidence="1">MPL23</strain>
    </source>
</reference>
<name>A0ACC1RP16_9APHY</name>
<sequence length="184" mass="20849">MLVPLFTKRHTMGIAAPPRRTSQTLLYSQPRWGTFATTVLSGSQSSEDKVREEVRGHVAALMRSDAKYMQEKVTRESLEAQAAYNATLVIGLEEKLDLADKRLHNTQLDLENAQDALTQEKAKRRTLEFSYEALASKYDALTTVHSTLDEDHNALTETLMRSKDKESRNPTHRNIVDDSTPNFK</sequence>
<evidence type="ECO:0000313" key="1">
    <source>
        <dbReference type="EMBL" id="KAJ3522140.1"/>
    </source>
</evidence>
<evidence type="ECO:0000313" key="2">
    <source>
        <dbReference type="Proteomes" id="UP001148662"/>
    </source>
</evidence>
<organism evidence="1 2">
    <name type="scientific">Phlebia brevispora</name>
    <dbReference type="NCBI Taxonomy" id="194682"/>
    <lineage>
        <taxon>Eukaryota</taxon>
        <taxon>Fungi</taxon>
        <taxon>Dikarya</taxon>
        <taxon>Basidiomycota</taxon>
        <taxon>Agaricomycotina</taxon>
        <taxon>Agaricomycetes</taxon>
        <taxon>Polyporales</taxon>
        <taxon>Meruliaceae</taxon>
        <taxon>Phlebia</taxon>
    </lineage>
</organism>
<accession>A0ACC1RP16</accession>
<comment type="caution">
    <text evidence="1">The sequence shown here is derived from an EMBL/GenBank/DDBJ whole genome shotgun (WGS) entry which is preliminary data.</text>
</comment>
<proteinExistence type="predicted"/>
<keyword evidence="2" id="KW-1185">Reference proteome</keyword>
<gene>
    <name evidence="1" type="ORF">NM688_g8918</name>
</gene>
<protein>
    <submittedName>
        <fullName evidence="1">Uncharacterized protein</fullName>
    </submittedName>
</protein>
<dbReference type="EMBL" id="JANHOG010002562">
    <property type="protein sequence ID" value="KAJ3522140.1"/>
    <property type="molecule type" value="Genomic_DNA"/>
</dbReference>